<keyword evidence="5" id="KW-1185">Reference proteome</keyword>
<dbReference type="Gene3D" id="3.40.50.150">
    <property type="entry name" value="Vaccinia Virus protein VP39"/>
    <property type="match status" value="1"/>
</dbReference>
<evidence type="ECO:0000256" key="2">
    <source>
        <dbReference type="PIRNR" id="PIRNR038972"/>
    </source>
</evidence>
<dbReference type="InterPro" id="IPR029063">
    <property type="entry name" value="SAM-dependent_MTases_sf"/>
</dbReference>
<keyword evidence="2" id="KW-0819">tRNA processing</keyword>
<dbReference type="SUPFAM" id="SSF53335">
    <property type="entry name" value="S-adenosyl-L-methionine-dependent methyltransferases"/>
    <property type="match status" value="1"/>
</dbReference>
<dbReference type="InterPro" id="IPR026274">
    <property type="entry name" value="tRNA_wybutosine_synth_prot_2"/>
</dbReference>
<keyword evidence="2" id="KW-0949">S-adenosyl-L-methionine</keyword>
<name>A0AAD6HJC2_9EURO</name>
<dbReference type="GO" id="GO:0008757">
    <property type="term" value="F:S-adenosylmethionine-dependent methyltransferase activity"/>
    <property type="evidence" value="ECO:0007669"/>
    <property type="project" value="InterPro"/>
</dbReference>
<reference evidence="4" key="1">
    <citation type="journal article" date="2023" name="IMA Fungus">
        <title>Comparative genomic study of the Penicillium genus elucidates a diverse pangenome and 15 lateral gene transfer events.</title>
        <authorList>
            <person name="Petersen C."/>
            <person name="Sorensen T."/>
            <person name="Nielsen M.R."/>
            <person name="Sondergaard T.E."/>
            <person name="Sorensen J.L."/>
            <person name="Fitzpatrick D.A."/>
            <person name="Frisvad J.C."/>
            <person name="Nielsen K.L."/>
        </authorList>
    </citation>
    <scope>NUCLEOTIDE SEQUENCE</scope>
    <source>
        <strain evidence="4">IBT 17514</strain>
    </source>
</reference>
<comment type="function">
    <text evidence="2">S-adenosyl-L-methionine-dependent transferase that acts as a component of the wybutosine biosynthesis pathway. Wybutosine is a hyper modified guanosine with a tricyclic base found at the 3'-position adjacent to the anticodon of eukaryotic phenylalanine tRNA. Catalyzes the transfer of the alpha-amino-alpha-carboxypropyl (acp) group from S-adenosyl-L-methionine to the C-7 position of 4-demethylwyosine (imG-14) to produce wybutosine-86.</text>
</comment>
<dbReference type="PANTHER" id="PTHR23245">
    <property type="entry name" value="TRNA METHYLTRANSFERASE"/>
    <property type="match status" value="1"/>
</dbReference>
<dbReference type="GO" id="GO:0005737">
    <property type="term" value="C:cytoplasm"/>
    <property type="evidence" value="ECO:0007669"/>
    <property type="project" value="UniProtKB-SubCell"/>
</dbReference>
<reference evidence="4" key="2">
    <citation type="submission" date="2023-01" db="EMBL/GenBank/DDBJ databases">
        <authorList>
            <person name="Petersen C."/>
        </authorList>
    </citation>
    <scope>NUCLEOTIDE SEQUENCE</scope>
    <source>
        <strain evidence="4">IBT 17514</strain>
    </source>
</reference>
<dbReference type="PIRSF" id="PIRSF038972">
    <property type="entry name" value="Trm12"/>
    <property type="match status" value="1"/>
</dbReference>
<evidence type="ECO:0000313" key="4">
    <source>
        <dbReference type="EMBL" id="KAJ5719488.1"/>
    </source>
</evidence>
<comment type="pathway">
    <text evidence="2">tRNA modification; wybutosine-tRNA(Phe) biosynthesis.</text>
</comment>
<comment type="catalytic activity">
    <reaction evidence="1">
        <text>4-demethylwyosine(37) in tRNA(Phe) + S-adenosyl-L-methionine = 4-demethyl-7-[(3S)-3-amino-3-carboxypropyl]wyosine(37) in tRNA(Phe) + S-methyl-5'-thioadenosine + H(+)</text>
        <dbReference type="Rhea" id="RHEA:36355"/>
        <dbReference type="Rhea" id="RHEA-COMP:10164"/>
        <dbReference type="Rhea" id="RHEA-COMP:10378"/>
        <dbReference type="ChEBI" id="CHEBI:15378"/>
        <dbReference type="ChEBI" id="CHEBI:17509"/>
        <dbReference type="ChEBI" id="CHEBI:59789"/>
        <dbReference type="ChEBI" id="CHEBI:64315"/>
        <dbReference type="ChEBI" id="CHEBI:73550"/>
        <dbReference type="EC" id="2.5.1.114"/>
    </reaction>
</comment>
<keyword evidence="2" id="KW-0963">Cytoplasm</keyword>
<evidence type="ECO:0000259" key="3">
    <source>
        <dbReference type="PROSITE" id="PS51684"/>
    </source>
</evidence>
<evidence type="ECO:0000256" key="1">
    <source>
        <dbReference type="ARBA" id="ARBA00049400"/>
    </source>
</evidence>
<keyword evidence="2" id="KW-0808">Transferase</keyword>
<dbReference type="Proteomes" id="UP001215712">
    <property type="component" value="Unassembled WGS sequence"/>
</dbReference>
<accession>A0AAD6HJC2</accession>
<organism evidence="4 5">
    <name type="scientific">Penicillium malachiteum</name>
    <dbReference type="NCBI Taxonomy" id="1324776"/>
    <lineage>
        <taxon>Eukaryota</taxon>
        <taxon>Fungi</taxon>
        <taxon>Dikarya</taxon>
        <taxon>Ascomycota</taxon>
        <taxon>Pezizomycotina</taxon>
        <taxon>Eurotiomycetes</taxon>
        <taxon>Eurotiomycetidae</taxon>
        <taxon>Eurotiales</taxon>
        <taxon>Aspergillaceae</taxon>
        <taxon>Penicillium</taxon>
    </lineage>
</organism>
<dbReference type="AlphaFoldDB" id="A0AAD6HJC2"/>
<evidence type="ECO:0000313" key="5">
    <source>
        <dbReference type="Proteomes" id="UP001215712"/>
    </source>
</evidence>
<dbReference type="GO" id="GO:0008175">
    <property type="term" value="F:tRNA methyltransferase activity"/>
    <property type="evidence" value="ECO:0007669"/>
    <property type="project" value="TreeGrafter"/>
</dbReference>
<dbReference type="InterPro" id="IPR030382">
    <property type="entry name" value="MeTrfase_TRM5/TYW2"/>
</dbReference>
<sequence length="429" mass="47865">MGNEEPSFKKASQKPPRQRKSFNALHAGIHEFLDTPEIQSLLTSLEIPIEALRNALPKRFTIYEPLLLLPANAFITPADWGRLYAALSSNQREALYSSIARAFRKLGVTHVAMNAPITLTNMQGLDNRMRSPAGLIPLYGHFQDAKSAPPPGDEDAQPSAEDLKDAFWVSAVQNHGIIQIWAPLYTMFSRGNITEKARILGEGPSKDTFPGLDQPSLNGQSLADISVVDMYAGIGYFVFSYLRRGVKRVWGWELNGWSVEGLRRGCEANKWGCKVVRILNNGELEIPIEDLVNSLTDSDRVVVFHGDNSFAADILGHIQSRMEKSRTWSPVRHVNLGLLPSSQPSWDNACRVLDAQRGGWLHVHENVDVREIEEKKETIASELAKLRNEVHRQNGILQDPCVGCCHVENVKTYAPGVMHCVFDMSISHI</sequence>
<proteinExistence type="inferred from homology"/>
<dbReference type="PROSITE" id="PS51684">
    <property type="entry name" value="SAM_MT_TRM5_TYW2"/>
    <property type="match status" value="1"/>
</dbReference>
<dbReference type="GO" id="GO:0030488">
    <property type="term" value="P:tRNA methylation"/>
    <property type="evidence" value="ECO:0007669"/>
    <property type="project" value="TreeGrafter"/>
</dbReference>
<gene>
    <name evidence="4" type="ORF">N7493_007943</name>
</gene>
<comment type="similarity">
    <text evidence="2">Belongs to the class I-like SAM-binding methyltransferase superfamily. TRM5/TYW2 family.</text>
</comment>
<protein>
    <recommendedName>
        <fullName evidence="2">tRNA wybutosine-synthesizing protein 2</fullName>
        <shortName evidence="2">tRNA-yW-synthesizing protein 2</shortName>
    </recommendedName>
    <alternativeName>
        <fullName evidence="2">tRNA(Phe) (4-demethylwyosine(37)-C(7)) aminocarboxypropyltransferase</fullName>
    </alternativeName>
</protein>
<dbReference type="EMBL" id="JAQJAN010000011">
    <property type="protein sequence ID" value="KAJ5719488.1"/>
    <property type="molecule type" value="Genomic_DNA"/>
</dbReference>
<feature type="domain" description="SAM-dependent methyltransferase TRM5/TYW2-type" evidence="3">
    <location>
        <begin position="175"/>
        <end position="428"/>
    </location>
</feature>
<comment type="caution">
    <text evidence="4">The sequence shown here is derived from an EMBL/GenBank/DDBJ whole genome shotgun (WGS) entry which is preliminary data.</text>
</comment>
<dbReference type="GO" id="GO:0102522">
    <property type="term" value="F:tRNA 4-demethylwyosine alpha-amino-alpha-carboxypropyltransferase activity"/>
    <property type="evidence" value="ECO:0007669"/>
    <property type="project" value="UniProtKB-EC"/>
</dbReference>
<dbReference type="PANTHER" id="PTHR23245:SF25">
    <property type="entry name" value="TRNA WYBUTOSINE-SYNTHESIZING PROTEIN 2 HOMOLOG"/>
    <property type="match status" value="1"/>
</dbReference>
<comment type="subcellular location">
    <subcellularLocation>
        <location evidence="2">Cytoplasm</location>
    </subcellularLocation>
</comment>
<dbReference type="GO" id="GO:0031591">
    <property type="term" value="P:wybutosine biosynthetic process"/>
    <property type="evidence" value="ECO:0007669"/>
    <property type="project" value="InterPro"/>
</dbReference>